<proteinExistence type="predicted"/>
<dbReference type="InterPro" id="IPR012854">
    <property type="entry name" value="Cu_amine_oxidase-like_N"/>
</dbReference>
<feature type="domain" description="DUF3298" evidence="3">
    <location>
        <begin position="294"/>
        <end position="360"/>
    </location>
</feature>
<feature type="domain" description="Copper amine oxidase-like N-terminal" evidence="2">
    <location>
        <begin position="60"/>
        <end position="151"/>
    </location>
</feature>
<dbReference type="RefSeq" id="WP_191800615.1">
    <property type="nucleotide sequence ID" value="NZ_JACSQL010000005.1"/>
</dbReference>
<evidence type="ECO:0000256" key="1">
    <source>
        <dbReference type="SAM" id="SignalP"/>
    </source>
</evidence>
<sequence length="365" mass="40408">MINRKKGLRSRALTLSLAVIMVFPIAAYIPTDEASAAVKKYPVISQPFKIKGESSRIGTINKNGSTYIALRSLNTSLGLKTKYVPSTQLVQVTGRERTMDISLQNSSYVLNGQPVLGPEVILQGGTTYLPLRFLSESFGYEVTYENKSKTIGLKAISENALSITAETIGADGEDKSLLVFYPVLSGYKDAEVEQKINKFLKKEADRFVSAGSKQMDPVVKENNSLLAKDPNASIRRPSFDGRFTVTYNENGLLSIYADYSVYLGGAHSDTVREAYTFDLSTGDLLTMKEAAGGGSDYVTIINQQIKKQIADRKLPLIAPFKTIEPDRDFFLSRNGIVIYFTQYEYTSFAEGMPKFVIPYSAFTKR</sequence>
<dbReference type="InterPro" id="IPR037126">
    <property type="entry name" value="PdaC/RsiV-like_sf"/>
</dbReference>
<dbReference type="Gene3D" id="3.30.565.40">
    <property type="entry name" value="Fervidobacterium nodosum Rt17-B1 like"/>
    <property type="match status" value="1"/>
</dbReference>
<evidence type="ECO:0000259" key="4">
    <source>
        <dbReference type="Pfam" id="PF13739"/>
    </source>
</evidence>
<evidence type="ECO:0000313" key="6">
    <source>
        <dbReference type="Proteomes" id="UP000608071"/>
    </source>
</evidence>
<comment type="caution">
    <text evidence="5">The sequence shown here is derived from an EMBL/GenBank/DDBJ whole genome shotgun (WGS) entry which is preliminary data.</text>
</comment>
<evidence type="ECO:0000259" key="2">
    <source>
        <dbReference type="Pfam" id="PF07833"/>
    </source>
</evidence>
<reference evidence="5 6" key="1">
    <citation type="submission" date="2020-08" db="EMBL/GenBank/DDBJ databases">
        <title>A Genomic Blueprint of the Chicken Gut Microbiome.</title>
        <authorList>
            <person name="Gilroy R."/>
            <person name="Ravi A."/>
            <person name="Getino M."/>
            <person name="Pursley I."/>
            <person name="Horton D.L."/>
            <person name="Alikhan N.-F."/>
            <person name="Baker D."/>
            <person name="Gharbi K."/>
            <person name="Hall N."/>
            <person name="Watson M."/>
            <person name="Adriaenssens E.M."/>
            <person name="Foster-Nyarko E."/>
            <person name="Jarju S."/>
            <person name="Secka A."/>
            <person name="Antonio M."/>
            <person name="Oren A."/>
            <person name="Chaudhuri R."/>
            <person name="La Ragione R.M."/>
            <person name="Hildebrand F."/>
            <person name="Pallen M.J."/>
        </authorList>
    </citation>
    <scope>NUCLEOTIDE SEQUENCE [LARGE SCALE GENOMIC DNA]</scope>
    <source>
        <strain evidence="5 6">Sa2BVA9</strain>
    </source>
</reference>
<keyword evidence="1" id="KW-0732">Signal</keyword>
<dbReference type="EMBL" id="JACSQL010000005">
    <property type="protein sequence ID" value="MBD7969018.1"/>
    <property type="molecule type" value="Genomic_DNA"/>
</dbReference>
<evidence type="ECO:0000259" key="3">
    <source>
        <dbReference type="Pfam" id="PF11738"/>
    </source>
</evidence>
<dbReference type="InterPro" id="IPR025303">
    <property type="entry name" value="PdaC"/>
</dbReference>
<protein>
    <submittedName>
        <fullName evidence="5">DUF4163 domain-containing protein</fullName>
    </submittedName>
</protein>
<dbReference type="Pfam" id="PF07833">
    <property type="entry name" value="Cu_amine_oxidN1"/>
    <property type="match status" value="1"/>
</dbReference>
<dbReference type="Gene3D" id="3.90.640.20">
    <property type="entry name" value="Heat-shock cognate protein, ATPase"/>
    <property type="match status" value="1"/>
</dbReference>
<feature type="chain" id="PRO_5045833246" evidence="1">
    <location>
        <begin position="28"/>
        <end position="365"/>
    </location>
</feature>
<feature type="signal peptide" evidence="1">
    <location>
        <begin position="1"/>
        <end position="27"/>
    </location>
</feature>
<dbReference type="Gene3D" id="3.30.457.10">
    <property type="entry name" value="Copper amine oxidase-like, N-terminal domain"/>
    <property type="match status" value="1"/>
</dbReference>
<dbReference type="Proteomes" id="UP000608071">
    <property type="component" value="Unassembled WGS sequence"/>
</dbReference>
<organism evidence="5 6">
    <name type="scientific">Paenibacillus gallinarum</name>
    <dbReference type="NCBI Taxonomy" id="2762232"/>
    <lineage>
        <taxon>Bacteria</taxon>
        <taxon>Bacillati</taxon>
        <taxon>Bacillota</taxon>
        <taxon>Bacilli</taxon>
        <taxon>Bacillales</taxon>
        <taxon>Paenibacillaceae</taxon>
        <taxon>Paenibacillus</taxon>
    </lineage>
</organism>
<accession>A0ABR8SZS7</accession>
<dbReference type="Pfam" id="PF11738">
    <property type="entry name" value="DUF3298"/>
    <property type="match status" value="1"/>
</dbReference>
<evidence type="ECO:0000313" key="5">
    <source>
        <dbReference type="EMBL" id="MBD7969018.1"/>
    </source>
</evidence>
<dbReference type="InterPro" id="IPR021729">
    <property type="entry name" value="DUF3298"/>
</dbReference>
<name>A0ABR8SZS7_9BACL</name>
<feature type="domain" description="Deacetylase PdaC" evidence="4">
    <location>
        <begin position="180"/>
        <end position="268"/>
    </location>
</feature>
<dbReference type="Pfam" id="PF13739">
    <property type="entry name" value="PdaC"/>
    <property type="match status" value="1"/>
</dbReference>
<dbReference type="SUPFAM" id="SSF55383">
    <property type="entry name" value="Copper amine oxidase, domain N"/>
    <property type="match status" value="1"/>
</dbReference>
<keyword evidence="6" id="KW-1185">Reference proteome</keyword>
<gene>
    <name evidence="5" type="ORF">H9647_13155</name>
</gene>
<dbReference type="InterPro" id="IPR036582">
    <property type="entry name" value="Mao_N_sf"/>
</dbReference>